<feature type="compositionally biased region" description="Low complexity" evidence="1">
    <location>
        <begin position="97"/>
        <end position="118"/>
    </location>
</feature>
<gene>
    <name evidence="2" type="ORF">ETB97_003868</name>
</gene>
<dbReference type="AlphaFoldDB" id="A0A8H5ZYL7"/>
<dbReference type="PANTHER" id="PTHR38791">
    <property type="entry name" value="ZN(II)2CYS6 TRANSCRIPTION FACTOR (EUROFUNG)-RELATED-RELATED"/>
    <property type="match status" value="1"/>
</dbReference>
<proteinExistence type="predicted"/>
<sequence length="551" mass="61154">MQQTHNRSLSVTLQRYIKITPKLPTWFIVGSLAPGVKIAGLDILRACVRTGRTCPGYPHPLDVMLRDRTAFQRKKSNISKTKAVIATKGRTSSKELSPPLTVSDTTTSPTTASSTSVVSSPKYETSPVSVNFLEALSPSLPSSLFLPLESTVTSLFFNSYLYSPRDPLIRIGFLELVPERYHNALPGSPLHLGTLAVSLFSVSAWTGNHSFLRMAEQFFVKALAKTRVSLQSNLGGNLVETIMAVLLLSIYEEFSAVKEHRIAAKTHLRGAVALINSGYMTQCEDANSQVLTNSIQSQIIKASTAPAFPTVQIPDVWPLAAPIPQCASSQLTAAATGLVNLRQVWDNFASHPELHGTDEINRIYSMAISIDNRFSAWAWVLPPHWAPVQATMIPQSVREAGIFQNRCDCYTEMWTASTWNTYRESRIVTQKIILNCLRLLPNLGTPDKVDNVISTIQKLATDICAAVPFFLGSQTMSVQLNPYKVEYPQAEERPVTLAHQQTGPLLGGWLILGYLENLCSPDLCLPDEQLAWIKSQMHRIWRIYTFEHRVM</sequence>
<evidence type="ECO:0000313" key="2">
    <source>
        <dbReference type="EMBL" id="KAF5858701.1"/>
    </source>
</evidence>
<reference evidence="2 3" key="1">
    <citation type="submission" date="2019-04" db="EMBL/GenBank/DDBJ databases">
        <title>Aspergillus burnettii sp. nov., novel species from soil in southeast Queensland.</title>
        <authorList>
            <person name="Gilchrist C.L.M."/>
            <person name="Pitt J.I."/>
            <person name="Lange L."/>
            <person name="Lacey H.J."/>
            <person name="Vuong D."/>
            <person name="Midgley D.J."/>
            <person name="Greenfield P."/>
            <person name="Bradbury M."/>
            <person name="Lacey E."/>
            <person name="Busk P.K."/>
            <person name="Pilgaard B."/>
            <person name="Chooi Y.H."/>
            <person name="Piggott A.M."/>
        </authorList>
    </citation>
    <scope>NUCLEOTIDE SEQUENCE [LARGE SCALE GENOMIC DNA]</scope>
    <source>
        <strain evidence="2 3">FRR 5400</strain>
    </source>
</reference>
<dbReference type="InterPro" id="IPR053175">
    <property type="entry name" value="DHMBA_Reg_Transcription_Factor"/>
</dbReference>
<dbReference type="EMBL" id="SPNV01000194">
    <property type="protein sequence ID" value="KAF5858701.1"/>
    <property type="molecule type" value="Genomic_DNA"/>
</dbReference>
<dbReference type="Proteomes" id="UP000541154">
    <property type="component" value="Unassembled WGS sequence"/>
</dbReference>
<organism evidence="2 3">
    <name type="scientific">Petromyces alliaceus</name>
    <name type="common">Aspergillus alliaceus</name>
    <dbReference type="NCBI Taxonomy" id="209559"/>
    <lineage>
        <taxon>Eukaryota</taxon>
        <taxon>Fungi</taxon>
        <taxon>Dikarya</taxon>
        <taxon>Ascomycota</taxon>
        <taxon>Pezizomycotina</taxon>
        <taxon>Eurotiomycetes</taxon>
        <taxon>Eurotiomycetidae</taxon>
        <taxon>Eurotiales</taxon>
        <taxon>Aspergillaceae</taxon>
        <taxon>Aspergillus</taxon>
        <taxon>Aspergillus subgen. Circumdati</taxon>
    </lineage>
</organism>
<name>A0A8H5ZYL7_PETAA</name>
<comment type="caution">
    <text evidence="2">The sequence shown here is derived from an EMBL/GenBank/DDBJ whole genome shotgun (WGS) entry which is preliminary data.</text>
</comment>
<dbReference type="PANTHER" id="PTHR38791:SF5">
    <property type="entry name" value="TRANSCRIPTION FACTOR DBAG-RELATED"/>
    <property type="match status" value="1"/>
</dbReference>
<protein>
    <submittedName>
        <fullName evidence="2">Uncharacterized protein</fullName>
    </submittedName>
</protein>
<keyword evidence="3" id="KW-1185">Reference proteome</keyword>
<evidence type="ECO:0000313" key="3">
    <source>
        <dbReference type="Proteomes" id="UP000541154"/>
    </source>
</evidence>
<feature type="region of interest" description="Disordered" evidence="1">
    <location>
        <begin position="89"/>
        <end position="118"/>
    </location>
</feature>
<evidence type="ECO:0000256" key="1">
    <source>
        <dbReference type="SAM" id="MobiDB-lite"/>
    </source>
</evidence>
<accession>A0A8H5ZYL7</accession>